<keyword evidence="3" id="KW-0809">Transit peptide</keyword>
<dbReference type="InterPro" id="IPR003690">
    <property type="entry name" value="MTERF"/>
</dbReference>
<dbReference type="PANTHER" id="PTHR13068">
    <property type="entry name" value="CGI-12 PROTEIN-RELATED"/>
    <property type="match status" value="1"/>
</dbReference>
<dbReference type="SMART" id="SM00733">
    <property type="entry name" value="Mterf"/>
    <property type="match status" value="8"/>
</dbReference>
<proteinExistence type="inferred from homology"/>
<dbReference type="GO" id="GO:0003676">
    <property type="term" value="F:nucleic acid binding"/>
    <property type="evidence" value="ECO:0007669"/>
    <property type="project" value="InterPro"/>
</dbReference>
<organism evidence="4 5">
    <name type="scientific">Rhamnella rubrinervis</name>
    <dbReference type="NCBI Taxonomy" id="2594499"/>
    <lineage>
        <taxon>Eukaryota</taxon>
        <taxon>Viridiplantae</taxon>
        <taxon>Streptophyta</taxon>
        <taxon>Embryophyta</taxon>
        <taxon>Tracheophyta</taxon>
        <taxon>Spermatophyta</taxon>
        <taxon>Magnoliopsida</taxon>
        <taxon>eudicotyledons</taxon>
        <taxon>Gunneridae</taxon>
        <taxon>Pentapetalae</taxon>
        <taxon>rosids</taxon>
        <taxon>fabids</taxon>
        <taxon>Rosales</taxon>
        <taxon>Rhamnaceae</taxon>
        <taxon>rhamnoid group</taxon>
        <taxon>Rhamneae</taxon>
        <taxon>Rhamnella</taxon>
    </lineage>
</organism>
<dbReference type="Gene3D" id="1.25.70.10">
    <property type="entry name" value="Transcription termination factor 3, mitochondrial"/>
    <property type="match status" value="1"/>
</dbReference>
<dbReference type="AlphaFoldDB" id="A0A8K0GN01"/>
<evidence type="ECO:0000313" key="4">
    <source>
        <dbReference type="EMBL" id="KAF3435177.1"/>
    </source>
</evidence>
<keyword evidence="2" id="KW-0805">Transcription regulation</keyword>
<name>A0A8K0GN01_9ROSA</name>
<keyword evidence="2" id="KW-0804">Transcription</keyword>
<protein>
    <submittedName>
        <fullName evidence="4">Uncharacterized protein</fullName>
    </submittedName>
</protein>
<dbReference type="PANTHER" id="PTHR13068:SF9">
    <property type="entry name" value="TRANSCRIPTION TERMINATION FACTOR MTERF5, CHLOROPLASTIC"/>
    <property type="match status" value="1"/>
</dbReference>
<dbReference type="EMBL" id="VOIH02000010">
    <property type="protein sequence ID" value="KAF3435177.1"/>
    <property type="molecule type" value="Genomic_DNA"/>
</dbReference>
<comment type="similarity">
    <text evidence="1">Belongs to the mTERF family.</text>
</comment>
<dbReference type="OrthoDB" id="637682at2759"/>
<keyword evidence="2" id="KW-0806">Transcription termination</keyword>
<keyword evidence="5" id="KW-1185">Reference proteome</keyword>
<evidence type="ECO:0000256" key="1">
    <source>
        <dbReference type="ARBA" id="ARBA00007692"/>
    </source>
</evidence>
<evidence type="ECO:0000313" key="5">
    <source>
        <dbReference type="Proteomes" id="UP000796880"/>
    </source>
</evidence>
<dbReference type="Proteomes" id="UP000796880">
    <property type="component" value="Unassembled WGS sequence"/>
</dbReference>
<dbReference type="InterPro" id="IPR038538">
    <property type="entry name" value="MTERF_sf"/>
</dbReference>
<comment type="caution">
    <text evidence="4">The sequence shown here is derived from an EMBL/GenBank/DDBJ whole genome shotgun (WGS) entry which is preliminary data.</text>
</comment>
<reference evidence="4" key="1">
    <citation type="submission" date="2020-03" db="EMBL/GenBank/DDBJ databases">
        <title>A high-quality chromosome-level genome assembly of a woody plant with both climbing and erect habits, Rhamnella rubrinervis.</title>
        <authorList>
            <person name="Lu Z."/>
            <person name="Yang Y."/>
            <person name="Zhu X."/>
            <person name="Sun Y."/>
        </authorList>
    </citation>
    <scope>NUCLEOTIDE SEQUENCE</scope>
    <source>
        <strain evidence="4">BYM</strain>
        <tissue evidence="4">Leaf</tissue>
    </source>
</reference>
<gene>
    <name evidence="4" type="ORF">FNV43_RR22264</name>
</gene>
<sequence length="409" mass="46370">MGWVSVLRVRENELGIGFYENVSPLYNSQSLNSLCIGEDSVYWNRVLWTPMRSFQCESMDLDKQQKYGLGNDSANNVNQRVLDVFAADSEIRGYSSLKVLESFPNPPDNKEKPVAQLIASLSPSLPDSKKLKAISRVSEIGPAGELRPQVLYLIELGMDLDQIKSMARRHPPFAYCSLEGKIKPIVEFLVDLGLPKSDIPSILNKKPQLCKFSLSKNIIPTMAFLEGLGVDKKQWPKVIYRCPSVLCLSRQKLKTTVDFLYEIGVSKESIGKILTRFPKIISCSVEDKLRPTAEFFCSLGVDVAALLCRVPQNYSLSMEANLKPVTEFFLERGYSMEEVGTMISRFGALYTYSLAKNLIPKWEFFLTMDHPHSELVKHPQYFGYSLEKRIKPRYALMKEFGVVLPFPAY</sequence>
<accession>A0A8K0GN01</accession>
<dbReference type="Pfam" id="PF02536">
    <property type="entry name" value="mTERF"/>
    <property type="match status" value="1"/>
</dbReference>
<dbReference type="GO" id="GO:0006353">
    <property type="term" value="P:DNA-templated transcription termination"/>
    <property type="evidence" value="ECO:0007669"/>
    <property type="project" value="UniProtKB-KW"/>
</dbReference>
<evidence type="ECO:0000256" key="2">
    <source>
        <dbReference type="ARBA" id="ARBA00022472"/>
    </source>
</evidence>
<evidence type="ECO:0000256" key="3">
    <source>
        <dbReference type="ARBA" id="ARBA00022946"/>
    </source>
</evidence>